<dbReference type="PANTHER" id="PTHR24322">
    <property type="entry name" value="PKSB"/>
    <property type="match status" value="1"/>
</dbReference>
<keyword evidence="2" id="KW-0560">Oxidoreductase</keyword>
<dbReference type="PRINTS" id="PR00080">
    <property type="entry name" value="SDRFAMILY"/>
</dbReference>
<dbReference type="RefSeq" id="WP_179501541.1">
    <property type="nucleotide sequence ID" value="NZ_JACCAA010000001.1"/>
</dbReference>
<dbReference type="GO" id="GO:0016616">
    <property type="term" value="F:oxidoreductase activity, acting on the CH-OH group of donors, NAD or NADP as acceptor"/>
    <property type="evidence" value="ECO:0007669"/>
    <property type="project" value="TreeGrafter"/>
</dbReference>
<organism evidence="4 5">
    <name type="scientific">Nocardioides daedukensis</name>
    <dbReference type="NCBI Taxonomy" id="634462"/>
    <lineage>
        <taxon>Bacteria</taxon>
        <taxon>Bacillati</taxon>
        <taxon>Actinomycetota</taxon>
        <taxon>Actinomycetes</taxon>
        <taxon>Propionibacteriales</taxon>
        <taxon>Nocardioidaceae</taxon>
        <taxon>Nocardioides</taxon>
    </lineage>
</organism>
<dbReference type="InterPro" id="IPR036291">
    <property type="entry name" value="NAD(P)-bd_dom_sf"/>
</dbReference>
<dbReference type="InterPro" id="IPR002347">
    <property type="entry name" value="SDR_fam"/>
</dbReference>
<keyword evidence="5" id="KW-1185">Reference proteome</keyword>
<dbReference type="InterPro" id="IPR020904">
    <property type="entry name" value="Sc_DH/Rdtase_CS"/>
</dbReference>
<evidence type="ECO:0000256" key="3">
    <source>
        <dbReference type="RuleBase" id="RU000363"/>
    </source>
</evidence>
<dbReference type="EMBL" id="JACCAA010000001">
    <property type="protein sequence ID" value="NYG58370.1"/>
    <property type="molecule type" value="Genomic_DNA"/>
</dbReference>
<dbReference type="Proteomes" id="UP000540656">
    <property type="component" value="Unassembled WGS sequence"/>
</dbReference>
<reference evidence="4 5" key="1">
    <citation type="submission" date="2020-07" db="EMBL/GenBank/DDBJ databases">
        <title>Sequencing the genomes of 1000 actinobacteria strains.</title>
        <authorList>
            <person name="Klenk H.-P."/>
        </authorList>
    </citation>
    <scope>NUCLEOTIDE SEQUENCE [LARGE SCALE GENOMIC DNA]</scope>
    <source>
        <strain evidence="4 5">DSM 23819</strain>
    </source>
</reference>
<evidence type="ECO:0000313" key="4">
    <source>
        <dbReference type="EMBL" id="NYG58370.1"/>
    </source>
</evidence>
<evidence type="ECO:0000256" key="2">
    <source>
        <dbReference type="ARBA" id="ARBA00023002"/>
    </source>
</evidence>
<evidence type="ECO:0000256" key="1">
    <source>
        <dbReference type="ARBA" id="ARBA00006484"/>
    </source>
</evidence>
<dbReference type="Gene3D" id="3.40.50.720">
    <property type="entry name" value="NAD(P)-binding Rossmann-like Domain"/>
    <property type="match status" value="1"/>
</dbReference>
<gene>
    <name evidence="4" type="ORF">BJ980_001293</name>
</gene>
<protein>
    <submittedName>
        <fullName evidence="4">Short-subunit dehydrogenase</fullName>
    </submittedName>
</protein>
<accession>A0A7Y9S2N6</accession>
<dbReference type="AlphaFoldDB" id="A0A7Y9S2N6"/>
<dbReference type="CDD" id="cd05233">
    <property type="entry name" value="SDR_c"/>
    <property type="match status" value="1"/>
</dbReference>
<dbReference type="SUPFAM" id="SSF51735">
    <property type="entry name" value="NAD(P)-binding Rossmann-fold domains"/>
    <property type="match status" value="1"/>
</dbReference>
<dbReference type="PRINTS" id="PR00081">
    <property type="entry name" value="GDHRDH"/>
</dbReference>
<name>A0A7Y9S2N6_9ACTN</name>
<dbReference type="PANTHER" id="PTHR24322:SF736">
    <property type="entry name" value="RETINOL DEHYDROGENASE 10"/>
    <property type="match status" value="1"/>
</dbReference>
<comment type="similarity">
    <text evidence="1 3">Belongs to the short-chain dehydrogenases/reductases (SDR) family.</text>
</comment>
<sequence length="277" mass="28993">MSIRTQRDIATMTVAITGGARGIGRATAERLARQGAKVIIGDRDQDLVRQTAAEIGHGIVAAGLDVTSAESWNNFLVETAAAGPIDVLVNNAGIMPLGSVLKESEELSRSIVDVNLHGIIHGTKALAPGMAERGRGHIVNVASAVGRVALADGATYTASKFAAVGFSEATRSELAPLGIDVSVVLPTVVMTELASGVPAARGVKPVSADDVARVIEATLRRPKAELWVPRWSQGLTKLTQVMPRRFQEIVTHALKADSVLADADPAARAAYEARARS</sequence>
<dbReference type="PROSITE" id="PS00061">
    <property type="entry name" value="ADH_SHORT"/>
    <property type="match status" value="1"/>
</dbReference>
<proteinExistence type="inferred from homology"/>
<comment type="caution">
    <text evidence="4">The sequence shown here is derived from an EMBL/GenBank/DDBJ whole genome shotgun (WGS) entry which is preliminary data.</text>
</comment>
<dbReference type="Pfam" id="PF00106">
    <property type="entry name" value="adh_short"/>
    <property type="match status" value="1"/>
</dbReference>
<evidence type="ECO:0000313" key="5">
    <source>
        <dbReference type="Proteomes" id="UP000540656"/>
    </source>
</evidence>
<dbReference type="NCBIfam" id="NF005878">
    <property type="entry name" value="PRK07825.1"/>
    <property type="match status" value="1"/>
</dbReference>